<dbReference type="InterPro" id="IPR014710">
    <property type="entry name" value="RmlC-like_jellyroll"/>
</dbReference>
<dbReference type="SUPFAM" id="SSF51182">
    <property type="entry name" value="RmlC-like cupins"/>
    <property type="match status" value="1"/>
</dbReference>
<feature type="domain" description="ChrR-like cupin" evidence="2">
    <location>
        <begin position="55"/>
        <end position="160"/>
    </location>
</feature>
<keyword evidence="4" id="KW-1185">Reference proteome</keyword>
<dbReference type="EMBL" id="CZPZ01000032">
    <property type="protein sequence ID" value="CUS38760.1"/>
    <property type="molecule type" value="Genomic_DNA"/>
</dbReference>
<dbReference type="AlphaFoldDB" id="A0A0S4LQD8"/>
<dbReference type="Pfam" id="PF12973">
    <property type="entry name" value="Cupin_7"/>
    <property type="match status" value="1"/>
</dbReference>
<evidence type="ECO:0000256" key="1">
    <source>
        <dbReference type="SAM" id="Phobius"/>
    </source>
</evidence>
<gene>
    <name evidence="3" type="ORF">COMA2_50254</name>
</gene>
<proteinExistence type="predicted"/>
<organism evidence="3 4">
    <name type="scientific">Candidatus Nitrospira nitrificans</name>
    <dbReference type="NCBI Taxonomy" id="1742973"/>
    <lineage>
        <taxon>Bacteria</taxon>
        <taxon>Pseudomonadati</taxon>
        <taxon>Nitrospirota</taxon>
        <taxon>Nitrospiria</taxon>
        <taxon>Nitrospirales</taxon>
        <taxon>Nitrospiraceae</taxon>
        <taxon>Nitrospira</taxon>
    </lineage>
</organism>
<reference evidence="4" key="1">
    <citation type="submission" date="2015-10" db="EMBL/GenBank/DDBJ databases">
        <authorList>
            <person name="Luecker S."/>
            <person name="Luecker S."/>
        </authorList>
    </citation>
    <scope>NUCLEOTIDE SEQUENCE [LARGE SCALE GENOMIC DNA]</scope>
</reference>
<sequence length="177" mass="19160">MQTNSSYSDQDGRAFPQGFRVLLIVLFLVFAGVVNGSAEDKVATNKQPLSFGKDQTIIDLNKVVWEPLTGEGIPPGPEIGTLRGSLAAGGGEVVVRLPANYTFPNHSHISDELIVWIKGDFTYIAEDGTAADLSGQTFISLPGGVPHAVKCGKEPCVFYLRYSRPFDYHIHPAPSKK</sequence>
<accession>A0A0S4LQD8</accession>
<dbReference type="RefSeq" id="WP_217490795.1">
    <property type="nucleotide sequence ID" value="NZ_CZPZ01000032.1"/>
</dbReference>
<keyword evidence="1" id="KW-0472">Membrane</keyword>
<evidence type="ECO:0000259" key="2">
    <source>
        <dbReference type="Pfam" id="PF12973"/>
    </source>
</evidence>
<dbReference type="InterPro" id="IPR025979">
    <property type="entry name" value="ChrR-like_cupin_dom"/>
</dbReference>
<dbReference type="Gene3D" id="2.60.120.10">
    <property type="entry name" value="Jelly Rolls"/>
    <property type="match status" value="1"/>
</dbReference>
<evidence type="ECO:0000313" key="4">
    <source>
        <dbReference type="Proteomes" id="UP000198736"/>
    </source>
</evidence>
<feature type="transmembrane region" description="Helical" evidence="1">
    <location>
        <begin position="21"/>
        <end position="38"/>
    </location>
</feature>
<protein>
    <recommendedName>
        <fullName evidence="2">ChrR-like cupin domain-containing protein</fullName>
    </recommendedName>
</protein>
<dbReference type="Proteomes" id="UP000198736">
    <property type="component" value="Unassembled WGS sequence"/>
</dbReference>
<evidence type="ECO:0000313" key="3">
    <source>
        <dbReference type="EMBL" id="CUS38760.1"/>
    </source>
</evidence>
<keyword evidence="1" id="KW-1133">Transmembrane helix</keyword>
<name>A0A0S4LQD8_9BACT</name>
<dbReference type="InterPro" id="IPR011051">
    <property type="entry name" value="RmlC_Cupin_sf"/>
</dbReference>
<dbReference type="STRING" id="1742973.COMA2_50254"/>
<keyword evidence="1" id="KW-0812">Transmembrane</keyword>